<dbReference type="Pfam" id="PF03928">
    <property type="entry name" value="HbpS-like"/>
    <property type="match status" value="1"/>
</dbReference>
<protein>
    <submittedName>
        <fullName evidence="1">DNA polymerase III subunit delta</fullName>
    </submittedName>
</protein>
<comment type="caution">
    <text evidence="1">The sequence shown here is derived from an EMBL/GenBank/DDBJ whole genome shotgun (WGS) entry which is preliminary data.</text>
</comment>
<evidence type="ECO:0000313" key="1">
    <source>
        <dbReference type="EMBL" id="PSN82372.1"/>
    </source>
</evidence>
<dbReference type="Gene3D" id="3.30.450.150">
    <property type="entry name" value="Haem-degrading domain"/>
    <property type="match status" value="1"/>
</dbReference>
<dbReference type="AlphaFoldDB" id="A0A2R6A7C5"/>
<reference evidence="1 2" key="1">
    <citation type="submission" date="2017-04" db="EMBL/GenBank/DDBJ databases">
        <title>Novel microbial lineages endemic to geothermal iron-oxide mats fill important gaps in the evolutionary history of Archaea.</title>
        <authorList>
            <person name="Jay Z.J."/>
            <person name="Beam J.P."/>
            <person name="Dlakic M."/>
            <person name="Rusch D.B."/>
            <person name="Kozubal M.A."/>
            <person name="Inskeep W.P."/>
        </authorList>
    </citation>
    <scope>NUCLEOTIDE SEQUENCE [LARGE SCALE GENOMIC DNA]</scope>
    <source>
        <strain evidence="1">OSP_D</strain>
    </source>
</reference>
<dbReference type="InterPro" id="IPR005624">
    <property type="entry name" value="PduO/GlcC-like"/>
</dbReference>
<sequence>MLSIYRISLEEANKIIEEAIKKSKEIGVPMCIAVADESGNLVAFSRMDNAKITSIDIAINKAFTAAAAKRSTRDYNEIAVPGKSTFGINTTNNCRFTIIPGGLPIIFENQVIGGIGVSGGTAEQDEVVASFALERFNKLLMQETKHGE</sequence>
<dbReference type="EMBL" id="NEXC01000079">
    <property type="protein sequence ID" value="PSN82372.1"/>
    <property type="molecule type" value="Genomic_DNA"/>
</dbReference>
<dbReference type="SUPFAM" id="SSF143744">
    <property type="entry name" value="GlcG-like"/>
    <property type="match status" value="1"/>
</dbReference>
<organism evidence="1 2">
    <name type="scientific">Candidatus Marsarchaeota G1 archaeon OSP_D</name>
    <dbReference type="NCBI Taxonomy" id="1978155"/>
    <lineage>
        <taxon>Archaea</taxon>
        <taxon>Candidatus Marsarchaeota</taxon>
        <taxon>Candidatus Marsarchaeota group 1</taxon>
    </lineage>
</organism>
<dbReference type="Proteomes" id="UP000240880">
    <property type="component" value="Unassembled WGS sequence"/>
</dbReference>
<accession>A0A2R6A7C5</accession>
<gene>
    <name evidence="1" type="ORF">B9Q01_08250</name>
</gene>
<dbReference type="InterPro" id="IPR038084">
    <property type="entry name" value="PduO/GlcC-like_sf"/>
</dbReference>
<dbReference type="PANTHER" id="PTHR34309:SF1">
    <property type="entry name" value="PROTEIN GLCG"/>
    <property type="match status" value="1"/>
</dbReference>
<dbReference type="PANTHER" id="PTHR34309">
    <property type="entry name" value="SLR1406 PROTEIN"/>
    <property type="match status" value="1"/>
</dbReference>
<proteinExistence type="predicted"/>
<name>A0A2R6A7C5_9ARCH</name>
<evidence type="ECO:0000313" key="2">
    <source>
        <dbReference type="Proteomes" id="UP000240880"/>
    </source>
</evidence>
<dbReference type="InterPro" id="IPR052517">
    <property type="entry name" value="GlcG_carb_metab_protein"/>
</dbReference>